<protein>
    <submittedName>
        <fullName evidence="2">Uncharacterized protein</fullName>
    </submittedName>
</protein>
<evidence type="ECO:0000256" key="1">
    <source>
        <dbReference type="SAM" id="Phobius"/>
    </source>
</evidence>
<keyword evidence="1" id="KW-0812">Transmembrane</keyword>
<name>A0AAD6RQ29_9ROSI</name>
<evidence type="ECO:0000313" key="3">
    <source>
        <dbReference type="Proteomes" id="UP001164929"/>
    </source>
</evidence>
<reference evidence="2 3" key="1">
    <citation type="journal article" date="2023" name="Mol. Ecol. Resour.">
        <title>Chromosome-level genome assembly of a triploid poplar Populus alba 'Berolinensis'.</title>
        <authorList>
            <person name="Chen S."/>
            <person name="Yu Y."/>
            <person name="Wang X."/>
            <person name="Wang S."/>
            <person name="Zhang T."/>
            <person name="Zhou Y."/>
            <person name="He R."/>
            <person name="Meng N."/>
            <person name="Wang Y."/>
            <person name="Liu W."/>
            <person name="Liu Z."/>
            <person name="Liu J."/>
            <person name="Guo Q."/>
            <person name="Huang H."/>
            <person name="Sederoff R.R."/>
            <person name="Wang G."/>
            <person name="Qu G."/>
            <person name="Chen S."/>
        </authorList>
    </citation>
    <scope>NUCLEOTIDE SEQUENCE [LARGE SCALE GENOMIC DNA]</scope>
    <source>
        <strain evidence="2">SC-2020</strain>
    </source>
</reference>
<proteinExistence type="predicted"/>
<feature type="transmembrane region" description="Helical" evidence="1">
    <location>
        <begin position="77"/>
        <end position="96"/>
    </location>
</feature>
<sequence length="98" mass="11019">MRPLKLRRMVHPRSYKDCATYTGVPGVLGLGVLGVREMTEVGIKKAIKMMLGMKAGGGEIGTAVIVKNGIVERQMDSFYYIFCCFFLLYFDLFVLMQV</sequence>
<organism evidence="2 3">
    <name type="scientific">Populus alba x Populus x berolinensis</name>
    <dbReference type="NCBI Taxonomy" id="444605"/>
    <lineage>
        <taxon>Eukaryota</taxon>
        <taxon>Viridiplantae</taxon>
        <taxon>Streptophyta</taxon>
        <taxon>Embryophyta</taxon>
        <taxon>Tracheophyta</taxon>
        <taxon>Spermatophyta</taxon>
        <taxon>Magnoliopsida</taxon>
        <taxon>eudicotyledons</taxon>
        <taxon>Gunneridae</taxon>
        <taxon>Pentapetalae</taxon>
        <taxon>rosids</taxon>
        <taxon>fabids</taxon>
        <taxon>Malpighiales</taxon>
        <taxon>Salicaceae</taxon>
        <taxon>Saliceae</taxon>
        <taxon>Populus</taxon>
    </lineage>
</organism>
<gene>
    <name evidence="2" type="ORF">NC653_002418</name>
</gene>
<comment type="caution">
    <text evidence="2">The sequence shown here is derived from an EMBL/GenBank/DDBJ whole genome shotgun (WGS) entry which is preliminary data.</text>
</comment>
<dbReference type="EMBL" id="JAQIZT010000001">
    <property type="protein sequence ID" value="KAJ7012355.1"/>
    <property type="molecule type" value="Genomic_DNA"/>
</dbReference>
<keyword evidence="3" id="KW-1185">Reference proteome</keyword>
<keyword evidence="1" id="KW-1133">Transmembrane helix</keyword>
<dbReference type="Proteomes" id="UP001164929">
    <property type="component" value="Chromosome 1"/>
</dbReference>
<evidence type="ECO:0000313" key="2">
    <source>
        <dbReference type="EMBL" id="KAJ7012355.1"/>
    </source>
</evidence>
<accession>A0AAD6RQ29</accession>
<keyword evidence="1" id="KW-0472">Membrane</keyword>
<dbReference type="AlphaFoldDB" id="A0AAD6RQ29"/>